<evidence type="ECO:0000256" key="6">
    <source>
        <dbReference type="ARBA" id="ARBA00022660"/>
    </source>
</evidence>
<feature type="transmembrane region" description="Helical" evidence="17">
    <location>
        <begin position="184"/>
        <end position="206"/>
    </location>
</feature>
<geneLocation type="mitochondrion" evidence="21"/>
<keyword evidence="7 17" id="KW-0812">Transmembrane</keyword>
<evidence type="ECO:0000256" key="3">
    <source>
        <dbReference type="ARBA" id="ARBA00012944"/>
    </source>
</evidence>
<dbReference type="PRINTS" id="PR01435">
    <property type="entry name" value="NPOXDRDTASE5"/>
</dbReference>
<evidence type="ECO:0000256" key="9">
    <source>
        <dbReference type="ARBA" id="ARBA00022967"/>
    </source>
</evidence>
<evidence type="ECO:0000256" key="12">
    <source>
        <dbReference type="ARBA" id="ARBA00023027"/>
    </source>
</evidence>
<sequence>MQKNSICFLSFFFLFMISFFNFIMFIYFLMNNMVMFLEWELISFNSMSITMSILLDWMSLLFMMFVLMISSVVIFYSKSYMMSELNLNRFIILVLMFVFSMILLIISPNMISIFLGWDGLGLVSYCLVIYYQNIKSFNAGMLTALSNRIGDVCILMVIAWMMNYGSWNYVFYLDLMKNDLPMMIVSLMVIIAAMTKSAQIPFSSWLPAAMAAPTPVSALVHSSTLVTAGVYLLIRFNILLENIIFFKILLLLSGLTMFMAGISANYEFDLKKIIALSTLSQLGLMMSILSMGFPILAFFHLLTHAMFKALLFMCAGMIIHLMVDMQDIRFMGGVSFYIPLTSLCMNISNLALCGIPFLAGFYSKDLILEVVSMSNLNLFIYLLYYISTGLTMFYSVRLILYLMVNDYNLLPTFNLYEEDYNMLKSMFMLMFMSVISGSFLSWMIFSYPYMIYLPFNMKLMVIYVSLIGMFLGYLVSFMNFYSVNKFMKTYNLSNYLCMMWFMPSLSTYGLSYHFLNLGQNLLKNIDFGWSEMYSGQGMYKIMKNYSILYNFFQINNYKIYLYSFILWMIIFMMLLLLLL</sequence>
<evidence type="ECO:0000256" key="13">
    <source>
        <dbReference type="ARBA" id="ARBA00023075"/>
    </source>
</evidence>
<evidence type="ECO:0000256" key="15">
    <source>
        <dbReference type="ARBA" id="ARBA00023136"/>
    </source>
</evidence>
<dbReference type="CTD" id="4540"/>
<feature type="transmembrane region" description="Helical" evidence="17">
    <location>
        <begin position="152"/>
        <end position="172"/>
    </location>
</feature>
<keyword evidence="10" id="KW-0249">Electron transport</keyword>
<protein>
    <recommendedName>
        <fullName evidence="4 17">NADH-ubiquinone oxidoreductase chain 5</fullName>
        <ecNumber evidence="3 17">7.1.1.2</ecNumber>
    </recommendedName>
</protein>
<dbReference type="RefSeq" id="YP_009995904.1">
    <property type="nucleotide sequence ID" value="NC_052913.1"/>
</dbReference>
<keyword evidence="8" id="KW-0999">Mitochondrion inner membrane</keyword>
<feature type="transmembrane region" description="Helical" evidence="17">
    <location>
        <begin position="7"/>
        <end position="29"/>
    </location>
</feature>
<evidence type="ECO:0000313" key="21">
    <source>
        <dbReference type="EMBL" id="QNQ64855.1"/>
    </source>
</evidence>
<comment type="similarity">
    <text evidence="17">Belongs to the complex I subunit 5 family.</text>
</comment>
<feature type="transmembrane region" description="Helical" evidence="17">
    <location>
        <begin position="305"/>
        <end position="323"/>
    </location>
</feature>
<dbReference type="GeneID" id="62633997"/>
<dbReference type="EMBL" id="MT370823">
    <property type="protein sequence ID" value="QNQ64855.1"/>
    <property type="molecule type" value="Genomic_DNA"/>
</dbReference>
<dbReference type="PANTHER" id="PTHR42829:SF2">
    <property type="entry name" value="NADH-UBIQUINONE OXIDOREDUCTASE CHAIN 5"/>
    <property type="match status" value="1"/>
</dbReference>
<evidence type="ECO:0000256" key="17">
    <source>
        <dbReference type="RuleBase" id="RU003404"/>
    </source>
</evidence>
<name>A0A7H0R0A6_9NEOP</name>
<dbReference type="Pfam" id="PF06455">
    <property type="entry name" value="NADH5_C"/>
    <property type="match status" value="1"/>
</dbReference>
<feature type="transmembrane region" description="Helical" evidence="17">
    <location>
        <begin position="244"/>
        <end position="266"/>
    </location>
</feature>
<feature type="transmembrane region" description="Helical" evidence="17">
    <location>
        <begin position="49"/>
        <end position="75"/>
    </location>
</feature>
<keyword evidence="12 17" id="KW-0520">NAD</keyword>
<evidence type="ECO:0000259" key="18">
    <source>
        <dbReference type="Pfam" id="PF00361"/>
    </source>
</evidence>
<proteinExistence type="inferred from homology"/>
<evidence type="ECO:0000256" key="11">
    <source>
        <dbReference type="ARBA" id="ARBA00022989"/>
    </source>
</evidence>
<dbReference type="PRINTS" id="PR01434">
    <property type="entry name" value="NADHDHGNASE5"/>
</dbReference>
<organism evidence="21">
    <name type="scientific">Pterodecta felderi</name>
    <dbReference type="NCBI Taxonomy" id="655083"/>
    <lineage>
        <taxon>Eukaryota</taxon>
        <taxon>Metazoa</taxon>
        <taxon>Ecdysozoa</taxon>
        <taxon>Arthropoda</taxon>
        <taxon>Hexapoda</taxon>
        <taxon>Insecta</taxon>
        <taxon>Pterygota</taxon>
        <taxon>Neoptera</taxon>
        <taxon>Endopterygota</taxon>
        <taxon>Lepidoptera</taxon>
        <taxon>Glossata</taxon>
        <taxon>Ditrysia</taxon>
        <taxon>Calliduloidea</taxon>
        <taxon>Callidulidae</taxon>
        <taxon>Pterodecta</taxon>
    </lineage>
</organism>
<keyword evidence="14 17" id="KW-0496">Mitochondrion</keyword>
<feature type="transmembrane region" description="Helical" evidence="17">
    <location>
        <begin position="382"/>
        <end position="404"/>
    </location>
</feature>
<dbReference type="InterPro" id="IPR001516">
    <property type="entry name" value="Proton_antipo_N"/>
</dbReference>
<feature type="transmembrane region" description="Helical" evidence="17">
    <location>
        <begin position="335"/>
        <end position="362"/>
    </location>
</feature>
<reference evidence="21" key="1">
    <citation type="submission" date="2020-04" db="EMBL/GenBank/DDBJ databases">
        <title>Complete mitochondrial genome of Pterodecta felderi (Lepidoptera: Callidulidae).</title>
        <authorList>
            <person name="Lee K.H."/>
            <person name="Kim M.J."/>
            <person name="Park J.S."/>
            <person name="Kim I."/>
        </authorList>
    </citation>
    <scope>NUCLEOTIDE SEQUENCE</scope>
</reference>
<dbReference type="InterPro" id="IPR003945">
    <property type="entry name" value="NU5C-like"/>
</dbReference>
<evidence type="ECO:0000259" key="20">
    <source>
        <dbReference type="Pfam" id="PF06455"/>
    </source>
</evidence>
<dbReference type="InterPro" id="IPR001750">
    <property type="entry name" value="ND/Mrp_TM"/>
</dbReference>
<evidence type="ECO:0000256" key="5">
    <source>
        <dbReference type="ARBA" id="ARBA00022448"/>
    </source>
</evidence>
<evidence type="ECO:0000256" key="2">
    <source>
        <dbReference type="ARBA" id="ARBA00004448"/>
    </source>
</evidence>
<dbReference type="AlphaFoldDB" id="A0A7H0R0A6"/>
<feature type="domain" description="NADH dehydrogenase subunit 5 C-terminal" evidence="20">
    <location>
        <begin position="394"/>
        <end position="574"/>
    </location>
</feature>
<keyword evidence="9" id="KW-1278">Translocase</keyword>
<evidence type="ECO:0000256" key="16">
    <source>
        <dbReference type="ARBA" id="ARBA00049551"/>
    </source>
</evidence>
<feature type="transmembrane region" description="Helical" evidence="17">
    <location>
        <begin position="273"/>
        <end position="299"/>
    </location>
</feature>
<keyword evidence="13 17" id="KW-0830">Ubiquinone</keyword>
<dbReference type="GO" id="GO:0008137">
    <property type="term" value="F:NADH dehydrogenase (ubiquinone) activity"/>
    <property type="evidence" value="ECO:0007669"/>
    <property type="project" value="UniProtKB-EC"/>
</dbReference>
<feature type="transmembrane region" description="Helical" evidence="17">
    <location>
        <begin position="425"/>
        <end position="449"/>
    </location>
</feature>
<feature type="transmembrane region" description="Helical" evidence="17">
    <location>
        <begin position="559"/>
        <end position="578"/>
    </location>
</feature>
<feature type="domain" description="NADH:quinone oxidoreductase/Mrp antiporter transmembrane" evidence="18">
    <location>
        <begin position="107"/>
        <end position="388"/>
    </location>
</feature>
<dbReference type="EC" id="7.1.1.2" evidence="3 17"/>
<feature type="transmembrane region" description="Helical" evidence="17">
    <location>
        <begin position="87"/>
        <end position="106"/>
    </location>
</feature>
<evidence type="ECO:0000256" key="8">
    <source>
        <dbReference type="ARBA" id="ARBA00022792"/>
    </source>
</evidence>
<dbReference type="GO" id="GO:0003954">
    <property type="term" value="F:NADH dehydrogenase activity"/>
    <property type="evidence" value="ECO:0007669"/>
    <property type="project" value="TreeGrafter"/>
</dbReference>
<keyword evidence="5 17" id="KW-0813">Transport</keyword>
<dbReference type="Pfam" id="PF00361">
    <property type="entry name" value="Proton_antipo_M"/>
    <property type="match status" value="1"/>
</dbReference>
<dbReference type="GO" id="GO:0042773">
    <property type="term" value="P:ATP synthesis coupled electron transport"/>
    <property type="evidence" value="ECO:0007669"/>
    <property type="project" value="InterPro"/>
</dbReference>
<evidence type="ECO:0000259" key="19">
    <source>
        <dbReference type="Pfam" id="PF00662"/>
    </source>
</evidence>
<evidence type="ECO:0000256" key="4">
    <source>
        <dbReference type="ARBA" id="ARBA00021096"/>
    </source>
</evidence>
<comment type="catalytic activity">
    <reaction evidence="16 17">
        <text>a ubiquinone + NADH + 5 H(+)(in) = a ubiquinol + NAD(+) + 4 H(+)(out)</text>
        <dbReference type="Rhea" id="RHEA:29091"/>
        <dbReference type="Rhea" id="RHEA-COMP:9565"/>
        <dbReference type="Rhea" id="RHEA-COMP:9566"/>
        <dbReference type="ChEBI" id="CHEBI:15378"/>
        <dbReference type="ChEBI" id="CHEBI:16389"/>
        <dbReference type="ChEBI" id="CHEBI:17976"/>
        <dbReference type="ChEBI" id="CHEBI:57540"/>
        <dbReference type="ChEBI" id="CHEBI:57945"/>
        <dbReference type="EC" id="7.1.1.2"/>
    </reaction>
</comment>
<comment type="subcellular location">
    <subcellularLocation>
        <location evidence="2">Mitochondrion inner membrane</location>
        <topology evidence="2">Multi-pass membrane protein</topology>
    </subcellularLocation>
</comment>
<feature type="domain" description="NADH-Ubiquinone oxidoreductase (complex I) chain 5 N-terminal" evidence="19">
    <location>
        <begin position="42"/>
        <end position="90"/>
    </location>
</feature>
<accession>A0A7H0R0A6</accession>
<evidence type="ECO:0000256" key="7">
    <source>
        <dbReference type="ARBA" id="ARBA00022692"/>
    </source>
</evidence>
<gene>
    <name evidence="21" type="primary">ND5</name>
</gene>
<evidence type="ECO:0000256" key="10">
    <source>
        <dbReference type="ARBA" id="ARBA00022982"/>
    </source>
</evidence>
<keyword evidence="11 17" id="KW-1133">Transmembrane helix</keyword>
<keyword evidence="15 17" id="KW-0472">Membrane</keyword>
<evidence type="ECO:0000256" key="14">
    <source>
        <dbReference type="ARBA" id="ARBA00023128"/>
    </source>
</evidence>
<dbReference type="PANTHER" id="PTHR42829">
    <property type="entry name" value="NADH-UBIQUINONE OXIDOREDUCTASE CHAIN 5"/>
    <property type="match status" value="1"/>
</dbReference>
<evidence type="ECO:0000256" key="1">
    <source>
        <dbReference type="ARBA" id="ARBA00003257"/>
    </source>
</evidence>
<dbReference type="InterPro" id="IPR010934">
    <property type="entry name" value="NADH_DH_su5_C"/>
</dbReference>
<feature type="transmembrane region" description="Helical" evidence="17">
    <location>
        <begin position="112"/>
        <end position="131"/>
    </location>
</feature>
<comment type="function">
    <text evidence="1">Core subunit of the mitochondrial membrane respiratory chain NADH dehydrogenase (Complex I) that is believed to belong to the minimal assembly required for catalysis. Complex I functions in the transfer of electrons from NADH to the respiratory chain. The immediate electron acceptor for the enzyme is believed to be ubiquinone.</text>
</comment>
<feature type="transmembrane region" description="Helical" evidence="17">
    <location>
        <begin position="495"/>
        <end position="515"/>
    </location>
</feature>
<feature type="transmembrane region" description="Helical" evidence="17">
    <location>
        <begin position="461"/>
        <end position="483"/>
    </location>
</feature>
<dbReference type="Pfam" id="PF00662">
    <property type="entry name" value="Proton_antipo_N"/>
    <property type="match status" value="1"/>
</dbReference>
<feature type="transmembrane region" description="Helical" evidence="17">
    <location>
        <begin position="218"/>
        <end position="238"/>
    </location>
</feature>
<comment type="function">
    <text evidence="17">Core subunit of the mitochondrial membrane respiratory chain NADH dehydrogenase (Complex I) which catalyzes electron transfer from NADH through the respiratory chain, using ubiquinone as an electron acceptor. Essential for the catalytic activity and assembly of complex I.</text>
</comment>
<dbReference type="GO" id="GO:0015990">
    <property type="term" value="P:electron transport coupled proton transport"/>
    <property type="evidence" value="ECO:0007669"/>
    <property type="project" value="TreeGrafter"/>
</dbReference>
<keyword evidence="6" id="KW-0679">Respiratory chain</keyword>
<dbReference type="GO" id="GO:0005743">
    <property type="term" value="C:mitochondrial inner membrane"/>
    <property type="evidence" value="ECO:0007669"/>
    <property type="project" value="UniProtKB-SubCell"/>
</dbReference>